<keyword evidence="5 10" id="KW-0812">Transmembrane</keyword>
<dbReference type="EMBL" id="KE560734">
    <property type="protein sequence ID" value="EPZ35866.1"/>
    <property type="molecule type" value="Genomic_DNA"/>
</dbReference>
<protein>
    <recommendedName>
        <fullName evidence="10">Protein PBN1</fullName>
    </recommendedName>
</protein>
<evidence type="ECO:0000256" key="4">
    <source>
        <dbReference type="ARBA" id="ARBA00022502"/>
    </source>
</evidence>
<evidence type="ECO:0000313" key="14">
    <source>
        <dbReference type="Proteomes" id="UP000281549"/>
    </source>
</evidence>
<feature type="transmembrane region" description="Helical" evidence="10">
    <location>
        <begin position="180"/>
        <end position="201"/>
    </location>
</feature>
<keyword evidence="9" id="KW-0325">Glycoprotein</keyword>
<evidence type="ECO:0000256" key="8">
    <source>
        <dbReference type="ARBA" id="ARBA00023136"/>
    </source>
</evidence>
<evidence type="ECO:0000256" key="1">
    <source>
        <dbReference type="ARBA" id="ARBA00004389"/>
    </source>
</evidence>
<evidence type="ECO:0000256" key="5">
    <source>
        <dbReference type="ARBA" id="ARBA00022692"/>
    </source>
</evidence>
<reference evidence="12" key="3">
    <citation type="submission" date="2018-08" db="EMBL/GenBank/DDBJ databases">
        <title>Leveraging single-cell genomics to expand the Fungal Tree of Life.</title>
        <authorList>
            <consortium name="DOE Joint Genome Institute"/>
            <person name="Ahrendt S.R."/>
            <person name="Quandt C.A."/>
            <person name="Ciobanu D."/>
            <person name="Clum A."/>
            <person name="Salamov A."/>
            <person name="Andreopoulos B."/>
            <person name="Cheng J.-F."/>
            <person name="Woyke T."/>
            <person name="Pelin A."/>
            <person name="Henrissat B."/>
            <person name="Reynolds N."/>
            <person name="Benny G.L."/>
            <person name="Smith M.E."/>
            <person name="James T.Y."/>
            <person name="Grigoriev I.V."/>
        </authorList>
    </citation>
    <scope>NUCLEOTIDE SEQUENCE</scope>
    <source>
        <strain evidence="12">CSF55</strain>
    </source>
</reference>
<comment type="pathway">
    <text evidence="2 10">Glycolipid biosynthesis; glycosylphosphatidylinositol-anchor biosynthesis.</text>
</comment>
<gene>
    <name evidence="11" type="ORF">O9G_004151</name>
    <name evidence="12" type="ORF">ROZALSC1DRAFT_28398</name>
</gene>
<keyword evidence="4 10" id="KW-0337">GPI-anchor biosynthesis</keyword>
<evidence type="ECO:0000313" key="12">
    <source>
        <dbReference type="EMBL" id="RKP20079.1"/>
    </source>
</evidence>
<evidence type="ECO:0000256" key="9">
    <source>
        <dbReference type="ARBA" id="ARBA00023180"/>
    </source>
</evidence>
<comment type="similarity">
    <text evidence="3 10">Belongs to the PIGX family.</text>
</comment>
<comment type="subcellular location">
    <subcellularLocation>
        <location evidence="1 10">Endoplasmic reticulum membrane</location>
        <topology evidence="1 10">Single-pass membrane protein</topology>
    </subcellularLocation>
</comment>
<dbReference type="PANTHER" id="PTHR28650:SF1">
    <property type="entry name" value="PHOSPHATIDYLINOSITOL-GLYCAN BIOSYNTHESIS CLASS X PROTEIN"/>
    <property type="match status" value="1"/>
</dbReference>
<dbReference type="AlphaFoldDB" id="A0A075AZU8"/>
<dbReference type="UniPathway" id="UPA00196"/>
<sequence length="204" mass="23215">MLEFTLNGDGYHKTLEINVDSSIVDCENLVYFNLPANVFVDPYQVYDLYYRIGAPKVFIKSPNRVDLEAPFENSHNTTLWLRIRKEQIPIHVRYHGANDDGIFPVNLSIQPYLTSSCQVPSTSNEWAVEYEQYIQEGSKNSYSFDYPDGMFDISSVSNVKLPLQDLNFNVPCGNIKHQPFVSSVTLLTSILSALLIILVVLNKK</sequence>
<dbReference type="InterPro" id="IPR013233">
    <property type="entry name" value="PIG-X/PBN1"/>
</dbReference>
<keyword evidence="7 10" id="KW-1133">Transmembrane helix</keyword>
<accession>A0A075AZU8</accession>
<dbReference type="OrthoDB" id="5546453at2759"/>
<evidence type="ECO:0000313" key="11">
    <source>
        <dbReference type="EMBL" id="EPZ35866.1"/>
    </source>
</evidence>
<dbReference type="Proteomes" id="UP000281549">
    <property type="component" value="Unassembled WGS sequence"/>
</dbReference>
<reference evidence="14" key="2">
    <citation type="journal article" date="2018" name="Nat. Microbiol.">
        <title>Leveraging single-cell genomics to expand the fungal tree of life.</title>
        <authorList>
            <person name="Ahrendt S.R."/>
            <person name="Quandt C.A."/>
            <person name="Ciobanu D."/>
            <person name="Clum A."/>
            <person name="Salamov A."/>
            <person name="Andreopoulos B."/>
            <person name="Cheng J.F."/>
            <person name="Woyke T."/>
            <person name="Pelin A."/>
            <person name="Henrissat B."/>
            <person name="Reynolds N.K."/>
            <person name="Benny G.L."/>
            <person name="Smith M.E."/>
            <person name="James T.Y."/>
            <person name="Grigoriev I.V."/>
        </authorList>
    </citation>
    <scope>NUCLEOTIDE SEQUENCE [LARGE SCALE GENOMIC DNA]</scope>
    <source>
        <strain evidence="14">CSF55</strain>
    </source>
</reference>
<evidence type="ECO:0000256" key="2">
    <source>
        <dbReference type="ARBA" id="ARBA00004687"/>
    </source>
</evidence>
<dbReference type="Proteomes" id="UP000030755">
    <property type="component" value="Unassembled WGS sequence"/>
</dbReference>
<evidence type="ECO:0000256" key="7">
    <source>
        <dbReference type="ARBA" id="ARBA00022989"/>
    </source>
</evidence>
<dbReference type="GO" id="GO:0006506">
    <property type="term" value="P:GPI anchor biosynthetic process"/>
    <property type="evidence" value="ECO:0007669"/>
    <property type="project" value="UniProtKB-UniPathway"/>
</dbReference>
<evidence type="ECO:0000256" key="10">
    <source>
        <dbReference type="RuleBase" id="RU366056"/>
    </source>
</evidence>
<evidence type="ECO:0000313" key="13">
    <source>
        <dbReference type="Proteomes" id="UP000030755"/>
    </source>
</evidence>
<dbReference type="InterPro" id="IPR040039">
    <property type="entry name" value="PIGX"/>
</dbReference>
<name>A0A075AZU8_ROZAC</name>
<proteinExistence type="inferred from homology"/>
<dbReference type="SMART" id="SM00780">
    <property type="entry name" value="PIG-X"/>
    <property type="match status" value="1"/>
</dbReference>
<evidence type="ECO:0000256" key="3">
    <source>
        <dbReference type="ARBA" id="ARBA00010345"/>
    </source>
</evidence>
<dbReference type="PANTHER" id="PTHR28650">
    <property type="entry name" value="PHOSPHATIDYLINOSITOL-GLYCAN BIOSYNTHESIS CLASS X PROTEIN"/>
    <property type="match status" value="1"/>
</dbReference>
<reference evidence="11 13" key="1">
    <citation type="journal article" date="2013" name="Curr. Biol.">
        <title>Shared signatures of parasitism and phylogenomics unite Cryptomycota and microsporidia.</title>
        <authorList>
            <person name="James T.Y."/>
            <person name="Pelin A."/>
            <person name="Bonen L."/>
            <person name="Ahrendt S."/>
            <person name="Sain D."/>
            <person name="Corradi N."/>
            <person name="Stajich J.E."/>
        </authorList>
    </citation>
    <scope>NUCLEOTIDE SEQUENCE [LARGE SCALE GENOMIC DNA]</scope>
    <source>
        <strain evidence="11 13">CSF55</strain>
        <strain evidence="11 13">CSF55</strain>
    </source>
</reference>
<organism evidence="11 13">
    <name type="scientific">Rozella allomycis (strain CSF55)</name>
    <dbReference type="NCBI Taxonomy" id="988480"/>
    <lineage>
        <taxon>Eukaryota</taxon>
        <taxon>Fungi</taxon>
        <taxon>Fungi incertae sedis</taxon>
        <taxon>Cryptomycota</taxon>
        <taxon>Cryptomycota incertae sedis</taxon>
        <taxon>Rozella</taxon>
    </lineage>
</organism>
<dbReference type="Pfam" id="PF08320">
    <property type="entry name" value="PIG-X"/>
    <property type="match status" value="1"/>
</dbReference>
<dbReference type="EMBL" id="ML005116">
    <property type="protein sequence ID" value="RKP20079.1"/>
    <property type="molecule type" value="Genomic_DNA"/>
</dbReference>
<keyword evidence="6 10" id="KW-0256">Endoplasmic reticulum</keyword>
<keyword evidence="13" id="KW-1185">Reference proteome</keyword>
<dbReference type="HOGENOM" id="CLU_1343932_0_0_1"/>
<evidence type="ECO:0000256" key="6">
    <source>
        <dbReference type="ARBA" id="ARBA00022824"/>
    </source>
</evidence>
<dbReference type="GO" id="GO:0005789">
    <property type="term" value="C:endoplasmic reticulum membrane"/>
    <property type="evidence" value="ECO:0007669"/>
    <property type="project" value="UniProtKB-SubCell"/>
</dbReference>
<keyword evidence="8 10" id="KW-0472">Membrane</keyword>
<comment type="function">
    <text evidence="10">Required for proper folding and/or the stability of a subset of proteins in the endoplasmic reticulum. Component of glycosylphosphatidylinositol-mannosyltransferase 1 which transfers the first of the 4 mannoses in the GPI-anchor precursors during GPI-anchor biosynthesis. Probably acts by stabilizing the mannosyltransferase GPI14.</text>
</comment>